<protein>
    <submittedName>
        <fullName evidence="1">Uncharacterized protein</fullName>
    </submittedName>
</protein>
<keyword evidence="2" id="KW-1185">Reference proteome</keyword>
<evidence type="ECO:0000313" key="1">
    <source>
        <dbReference type="EMBL" id="QOX63396.1"/>
    </source>
</evidence>
<dbReference type="EMBL" id="CP042469">
    <property type="protein sequence ID" value="QOX63396.1"/>
    <property type="molecule type" value="Genomic_DNA"/>
</dbReference>
<name>A0ACD1AAM8_9FIRM</name>
<proteinExistence type="predicted"/>
<organism evidence="1 2">
    <name type="scientific">Anoxybacterium hadale</name>
    <dbReference type="NCBI Taxonomy" id="3408580"/>
    <lineage>
        <taxon>Bacteria</taxon>
        <taxon>Bacillati</taxon>
        <taxon>Bacillota</taxon>
        <taxon>Clostridia</taxon>
        <taxon>Peptostreptococcales</taxon>
        <taxon>Anaerovoracaceae</taxon>
        <taxon>Anoxybacterium</taxon>
    </lineage>
</organism>
<reference evidence="1" key="1">
    <citation type="submission" date="2019-08" db="EMBL/GenBank/DDBJ databases">
        <title>Genome sequence of Clostridiales bacterium MT110.</title>
        <authorList>
            <person name="Cao J."/>
        </authorList>
    </citation>
    <scope>NUCLEOTIDE SEQUENCE</scope>
    <source>
        <strain evidence="1">MT110</strain>
    </source>
</reference>
<dbReference type="Proteomes" id="UP000594014">
    <property type="component" value="Chromosome"/>
</dbReference>
<evidence type="ECO:0000313" key="2">
    <source>
        <dbReference type="Proteomes" id="UP000594014"/>
    </source>
</evidence>
<gene>
    <name evidence="1" type="ORF">FRZ06_08535</name>
</gene>
<sequence>MNSNEPFDHVFDRYDRTALAAVSAFRNGNDSLGLELFDCSMEDLEQLFELNWCSCTSGKDFSRIVSILQELLNRINHQDMIGMTDLMEFVLCPAVKELAQINGNKDCP</sequence>
<accession>A0ACD1AAM8</accession>